<keyword evidence="4 10" id="KW-0547">Nucleotide-binding</keyword>
<accession>A0A523UUK3</accession>
<evidence type="ECO:0000256" key="5">
    <source>
        <dbReference type="ARBA" id="ARBA00022840"/>
    </source>
</evidence>
<sequence>MEPLTVDFIAQAVNGTLRTGGNDSQTLKMLIKGVSTDSRSIEKDQLFFAIKGDRFDGHDFAEEAVSRSGTLAVVGKPLDRVSTLLVKDTVDALGDLARAYRGKLGKRTIAITGTNGKTTTKEMSALVLGVKYQVRKNRGNLNNLIGLPLSVLEMDGEDELGVFEMGMSAQGEIEKMCQISEPVLGVITNVSACHLESLGDMEGVARAKRELLDYLDEDKKVVLNFDDPTLREMAKETRASVIGFGVECDAPIRARSVCEENWGICFTLESGGDFKIPIPGTFNVYNALAAIGVGMAFGVSTQEAGEALSQLVPEKRRMGRIPLDGAILVDDSYNANPASVVCALQVLSKMGAKRRIVVLGDMLELGATSRLLHEKVGLQMKELGVDILYVHGKDVKYTAQSARRSGLECVREFPEKSELITALKTLLKDGDVVLVKGSRATRMEEIVQALVLERTGG</sequence>
<comment type="caution">
    <text evidence="15">The sequence shown here is derived from an EMBL/GenBank/DDBJ whole genome shotgun (WGS) entry which is preliminary data.</text>
</comment>
<organism evidence="15 16">
    <name type="scientific">candidate division TA06 bacterium</name>
    <dbReference type="NCBI Taxonomy" id="2250710"/>
    <lineage>
        <taxon>Bacteria</taxon>
        <taxon>Bacteria division TA06</taxon>
    </lineage>
</organism>
<dbReference type="Pfam" id="PF02875">
    <property type="entry name" value="Mur_ligase_C"/>
    <property type="match status" value="1"/>
</dbReference>
<evidence type="ECO:0000256" key="1">
    <source>
        <dbReference type="ARBA" id="ARBA00022490"/>
    </source>
</evidence>
<dbReference type="Gene3D" id="3.90.190.20">
    <property type="entry name" value="Mur ligase, C-terminal domain"/>
    <property type="match status" value="1"/>
</dbReference>
<dbReference type="InterPro" id="IPR000713">
    <property type="entry name" value="Mur_ligase_N"/>
</dbReference>
<dbReference type="NCBIfam" id="TIGR01143">
    <property type="entry name" value="murF"/>
    <property type="match status" value="1"/>
</dbReference>
<name>A0A523UUK3_UNCT6</name>
<evidence type="ECO:0000256" key="2">
    <source>
        <dbReference type="ARBA" id="ARBA00022598"/>
    </source>
</evidence>
<keyword evidence="5 10" id="KW-0067">ATP-binding</keyword>
<keyword evidence="1 10" id="KW-0963">Cytoplasm</keyword>
<feature type="binding site" evidence="10">
    <location>
        <begin position="113"/>
        <end position="119"/>
    </location>
    <ligand>
        <name>ATP</name>
        <dbReference type="ChEBI" id="CHEBI:30616"/>
    </ligand>
</feature>
<dbReference type="Gene3D" id="3.40.1190.10">
    <property type="entry name" value="Mur-like, catalytic domain"/>
    <property type="match status" value="1"/>
</dbReference>
<evidence type="ECO:0000256" key="11">
    <source>
        <dbReference type="RuleBase" id="RU004136"/>
    </source>
</evidence>
<dbReference type="InterPro" id="IPR051046">
    <property type="entry name" value="MurCDEF_CellWall_CoF430Synth"/>
</dbReference>
<keyword evidence="6 10" id="KW-0133">Cell shape</keyword>
<evidence type="ECO:0000256" key="10">
    <source>
        <dbReference type="HAMAP-Rule" id="MF_02019"/>
    </source>
</evidence>
<keyword evidence="8 10" id="KW-0131">Cell cycle</keyword>
<evidence type="ECO:0000256" key="8">
    <source>
        <dbReference type="ARBA" id="ARBA00023306"/>
    </source>
</evidence>
<gene>
    <name evidence="10" type="primary">murF</name>
    <name evidence="15" type="ORF">E3J62_05015</name>
</gene>
<comment type="function">
    <text evidence="10 11">Involved in cell wall formation. Catalyzes the final step in the synthesis of UDP-N-acetylmuramoyl-pentapeptide, the precursor of murein.</text>
</comment>
<evidence type="ECO:0000256" key="4">
    <source>
        <dbReference type="ARBA" id="ARBA00022741"/>
    </source>
</evidence>
<dbReference type="GO" id="GO:0047480">
    <property type="term" value="F:UDP-N-acetylmuramoyl-tripeptide-D-alanyl-D-alanine ligase activity"/>
    <property type="evidence" value="ECO:0007669"/>
    <property type="project" value="UniProtKB-UniRule"/>
</dbReference>
<dbReference type="GO" id="GO:0009252">
    <property type="term" value="P:peptidoglycan biosynthetic process"/>
    <property type="evidence" value="ECO:0007669"/>
    <property type="project" value="UniProtKB-UniRule"/>
</dbReference>
<dbReference type="HAMAP" id="MF_02019">
    <property type="entry name" value="MurF"/>
    <property type="match status" value="1"/>
</dbReference>
<dbReference type="InterPro" id="IPR004101">
    <property type="entry name" value="Mur_ligase_C"/>
</dbReference>
<evidence type="ECO:0000313" key="15">
    <source>
        <dbReference type="EMBL" id="TET46205.1"/>
    </source>
</evidence>
<proteinExistence type="inferred from homology"/>
<dbReference type="AlphaFoldDB" id="A0A523UUK3"/>
<dbReference type="GO" id="GO:0008360">
    <property type="term" value="P:regulation of cell shape"/>
    <property type="evidence" value="ECO:0007669"/>
    <property type="project" value="UniProtKB-KW"/>
</dbReference>
<dbReference type="Pfam" id="PF01225">
    <property type="entry name" value="Mur_ligase"/>
    <property type="match status" value="1"/>
</dbReference>
<dbReference type="GO" id="GO:0071555">
    <property type="term" value="P:cell wall organization"/>
    <property type="evidence" value="ECO:0007669"/>
    <property type="project" value="UniProtKB-KW"/>
</dbReference>
<dbReference type="EC" id="6.3.2.10" evidence="10 11"/>
<feature type="domain" description="Mur ligase C-terminal" evidence="13">
    <location>
        <begin position="316"/>
        <end position="439"/>
    </location>
</feature>
<dbReference type="GO" id="GO:0005737">
    <property type="term" value="C:cytoplasm"/>
    <property type="evidence" value="ECO:0007669"/>
    <property type="project" value="UniProtKB-SubCell"/>
</dbReference>
<dbReference type="InterPro" id="IPR036565">
    <property type="entry name" value="Mur-like_cat_sf"/>
</dbReference>
<evidence type="ECO:0000256" key="6">
    <source>
        <dbReference type="ARBA" id="ARBA00022960"/>
    </source>
</evidence>
<evidence type="ECO:0000256" key="9">
    <source>
        <dbReference type="ARBA" id="ARBA00023316"/>
    </source>
</evidence>
<keyword evidence="3 10" id="KW-0132">Cell division</keyword>
<evidence type="ECO:0000259" key="14">
    <source>
        <dbReference type="Pfam" id="PF08245"/>
    </source>
</evidence>
<feature type="domain" description="Mur ligase central" evidence="14">
    <location>
        <begin position="111"/>
        <end position="293"/>
    </location>
</feature>
<evidence type="ECO:0000313" key="16">
    <source>
        <dbReference type="Proteomes" id="UP000315525"/>
    </source>
</evidence>
<evidence type="ECO:0000256" key="3">
    <source>
        <dbReference type="ARBA" id="ARBA00022618"/>
    </source>
</evidence>
<dbReference type="InterPro" id="IPR013221">
    <property type="entry name" value="Mur_ligase_cen"/>
</dbReference>
<dbReference type="SUPFAM" id="SSF63418">
    <property type="entry name" value="MurE/MurF N-terminal domain"/>
    <property type="match status" value="1"/>
</dbReference>
<keyword evidence="7 10" id="KW-0573">Peptidoglycan synthesis</keyword>
<dbReference type="InterPro" id="IPR005863">
    <property type="entry name" value="UDP-N-AcMur_synth"/>
</dbReference>
<comment type="pathway">
    <text evidence="10 11">Cell wall biogenesis; peptidoglycan biosynthesis.</text>
</comment>
<dbReference type="PANTHER" id="PTHR43024:SF1">
    <property type="entry name" value="UDP-N-ACETYLMURAMOYL-TRIPEPTIDE--D-ALANYL-D-ALANINE LIGASE"/>
    <property type="match status" value="1"/>
</dbReference>
<dbReference type="InterPro" id="IPR035911">
    <property type="entry name" value="MurE/MurF_N"/>
</dbReference>
<comment type="similarity">
    <text evidence="10">Belongs to the MurCDEF family. MurF subfamily.</text>
</comment>
<dbReference type="GO" id="GO:0051301">
    <property type="term" value="P:cell division"/>
    <property type="evidence" value="ECO:0007669"/>
    <property type="project" value="UniProtKB-KW"/>
</dbReference>
<dbReference type="SUPFAM" id="SSF53623">
    <property type="entry name" value="MurD-like peptide ligases, catalytic domain"/>
    <property type="match status" value="1"/>
</dbReference>
<evidence type="ECO:0000256" key="7">
    <source>
        <dbReference type="ARBA" id="ARBA00022984"/>
    </source>
</evidence>
<keyword evidence="9 10" id="KW-0961">Cell wall biogenesis/degradation</keyword>
<dbReference type="UniPathway" id="UPA00219"/>
<feature type="domain" description="Mur ligase N-terminal catalytic" evidence="12">
    <location>
        <begin position="31"/>
        <end position="79"/>
    </location>
</feature>
<dbReference type="Proteomes" id="UP000315525">
    <property type="component" value="Unassembled WGS sequence"/>
</dbReference>
<dbReference type="GO" id="GO:0008766">
    <property type="term" value="F:UDP-N-acetylmuramoylalanyl-D-glutamyl-2,6-diaminopimelate-D-alanyl-D-alanine ligase activity"/>
    <property type="evidence" value="ECO:0007669"/>
    <property type="project" value="RHEA"/>
</dbReference>
<dbReference type="Gene3D" id="3.40.1390.10">
    <property type="entry name" value="MurE/MurF, N-terminal domain"/>
    <property type="match status" value="1"/>
</dbReference>
<dbReference type="Pfam" id="PF08245">
    <property type="entry name" value="Mur_ligase_M"/>
    <property type="match status" value="1"/>
</dbReference>
<dbReference type="PANTHER" id="PTHR43024">
    <property type="entry name" value="UDP-N-ACETYLMURAMOYL-TRIPEPTIDE--D-ALANYL-D-ALANINE LIGASE"/>
    <property type="match status" value="1"/>
</dbReference>
<dbReference type="SUPFAM" id="SSF53244">
    <property type="entry name" value="MurD-like peptide ligases, peptide-binding domain"/>
    <property type="match status" value="1"/>
</dbReference>
<dbReference type="EMBL" id="SOJN01000063">
    <property type="protein sequence ID" value="TET46205.1"/>
    <property type="molecule type" value="Genomic_DNA"/>
</dbReference>
<comment type="catalytic activity">
    <reaction evidence="10 11">
        <text>D-alanyl-D-alanine + UDP-N-acetyl-alpha-D-muramoyl-L-alanyl-gamma-D-glutamyl-meso-2,6-diaminopimelate + ATP = UDP-N-acetyl-alpha-D-muramoyl-L-alanyl-gamma-D-glutamyl-meso-2,6-diaminopimeloyl-D-alanyl-D-alanine + ADP + phosphate + H(+)</text>
        <dbReference type="Rhea" id="RHEA:28374"/>
        <dbReference type="ChEBI" id="CHEBI:15378"/>
        <dbReference type="ChEBI" id="CHEBI:30616"/>
        <dbReference type="ChEBI" id="CHEBI:43474"/>
        <dbReference type="ChEBI" id="CHEBI:57822"/>
        <dbReference type="ChEBI" id="CHEBI:61386"/>
        <dbReference type="ChEBI" id="CHEBI:83905"/>
        <dbReference type="ChEBI" id="CHEBI:456216"/>
        <dbReference type="EC" id="6.3.2.10"/>
    </reaction>
</comment>
<dbReference type="InterPro" id="IPR036615">
    <property type="entry name" value="Mur_ligase_C_dom_sf"/>
</dbReference>
<evidence type="ECO:0000259" key="13">
    <source>
        <dbReference type="Pfam" id="PF02875"/>
    </source>
</evidence>
<reference evidence="15 16" key="1">
    <citation type="submission" date="2019-03" db="EMBL/GenBank/DDBJ databases">
        <title>Metabolic potential of uncultured bacteria and archaea associated with petroleum seepage in deep-sea sediments.</title>
        <authorList>
            <person name="Dong X."/>
            <person name="Hubert C."/>
        </authorList>
    </citation>
    <scope>NUCLEOTIDE SEQUENCE [LARGE SCALE GENOMIC DNA]</scope>
    <source>
        <strain evidence="15">E44_bin18</strain>
    </source>
</reference>
<protein>
    <recommendedName>
        <fullName evidence="10 11">UDP-N-acetylmuramoyl-tripeptide--D-alanyl-D-alanine ligase</fullName>
        <ecNumber evidence="10 11">6.3.2.10</ecNumber>
    </recommendedName>
    <alternativeName>
        <fullName evidence="10">D-alanyl-D-alanine-adding enzyme</fullName>
    </alternativeName>
</protein>
<evidence type="ECO:0000259" key="12">
    <source>
        <dbReference type="Pfam" id="PF01225"/>
    </source>
</evidence>
<dbReference type="GO" id="GO:0005524">
    <property type="term" value="F:ATP binding"/>
    <property type="evidence" value="ECO:0007669"/>
    <property type="project" value="UniProtKB-UniRule"/>
</dbReference>
<comment type="subcellular location">
    <subcellularLocation>
        <location evidence="10 11">Cytoplasm</location>
    </subcellularLocation>
</comment>
<keyword evidence="2 10" id="KW-0436">Ligase</keyword>